<dbReference type="SUPFAM" id="SSF53098">
    <property type="entry name" value="Ribonuclease H-like"/>
    <property type="match status" value="1"/>
</dbReference>
<dbReference type="Proteomes" id="UP000182491">
    <property type="component" value="Unassembled WGS sequence"/>
</dbReference>
<dbReference type="GO" id="GO:0008408">
    <property type="term" value="F:3'-5' exonuclease activity"/>
    <property type="evidence" value="ECO:0007669"/>
    <property type="project" value="TreeGrafter"/>
</dbReference>
<dbReference type="Pfam" id="PF00929">
    <property type="entry name" value="RNase_T"/>
    <property type="match status" value="1"/>
</dbReference>
<dbReference type="SMART" id="SM00479">
    <property type="entry name" value="EXOIII"/>
    <property type="match status" value="1"/>
</dbReference>
<dbReference type="InterPro" id="IPR036397">
    <property type="entry name" value="RNaseH_sf"/>
</dbReference>
<proteinExistence type="predicted"/>
<protein>
    <submittedName>
        <fullName evidence="5">DNA polymerase-3 subunit epsilon</fullName>
    </submittedName>
</protein>
<dbReference type="AlphaFoldDB" id="A0A1I7J8M0"/>
<reference evidence="6" key="1">
    <citation type="submission" date="2016-10" db="EMBL/GenBank/DDBJ databases">
        <authorList>
            <person name="Varghese N."/>
        </authorList>
    </citation>
    <scope>NUCLEOTIDE SEQUENCE [LARGE SCALE GENOMIC DNA]</scope>
    <source>
        <strain evidence="6">DSM 18820</strain>
    </source>
</reference>
<evidence type="ECO:0000259" key="4">
    <source>
        <dbReference type="SMART" id="SM00479"/>
    </source>
</evidence>
<dbReference type="InterPro" id="IPR012337">
    <property type="entry name" value="RNaseH-like_sf"/>
</dbReference>
<dbReference type="STRING" id="388950.GCA_001611675_02475"/>
<dbReference type="EMBL" id="FPCA01000003">
    <property type="protein sequence ID" value="SFU81518.1"/>
    <property type="molecule type" value="Genomic_DNA"/>
</dbReference>
<gene>
    <name evidence="5" type="ORF">SAMN04487941_2590</name>
</gene>
<evidence type="ECO:0000313" key="6">
    <source>
        <dbReference type="Proteomes" id="UP000182491"/>
    </source>
</evidence>
<dbReference type="PANTHER" id="PTHR30231:SF4">
    <property type="entry name" value="PROTEIN NEN2"/>
    <property type="match status" value="1"/>
</dbReference>
<evidence type="ECO:0000256" key="3">
    <source>
        <dbReference type="ARBA" id="ARBA00022839"/>
    </source>
</evidence>
<keyword evidence="3" id="KW-0269">Exonuclease</keyword>
<keyword evidence="1" id="KW-0540">Nuclease</keyword>
<keyword evidence="6" id="KW-1185">Reference proteome</keyword>
<dbReference type="Gene3D" id="3.30.420.10">
    <property type="entry name" value="Ribonuclease H-like superfamily/Ribonuclease H"/>
    <property type="match status" value="1"/>
</dbReference>
<dbReference type="GO" id="GO:0005829">
    <property type="term" value="C:cytosol"/>
    <property type="evidence" value="ECO:0007669"/>
    <property type="project" value="TreeGrafter"/>
</dbReference>
<dbReference type="PANTHER" id="PTHR30231">
    <property type="entry name" value="DNA POLYMERASE III SUBUNIT EPSILON"/>
    <property type="match status" value="1"/>
</dbReference>
<dbReference type="GO" id="GO:0006259">
    <property type="term" value="P:DNA metabolic process"/>
    <property type="evidence" value="ECO:0007669"/>
    <property type="project" value="UniProtKB-ARBA"/>
</dbReference>
<organism evidence="5 6">
    <name type="scientific">Pontibacter akesuensis</name>
    <dbReference type="NCBI Taxonomy" id="388950"/>
    <lineage>
        <taxon>Bacteria</taxon>
        <taxon>Pseudomonadati</taxon>
        <taxon>Bacteroidota</taxon>
        <taxon>Cytophagia</taxon>
        <taxon>Cytophagales</taxon>
        <taxon>Hymenobacteraceae</taxon>
        <taxon>Pontibacter</taxon>
    </lineage>
</organism>
<dbReference type="RefSeq" id="WP_068838399.1">
    <property type="nucleotide sequence ID" value="NZ_BMXC01000003.1"/>
</dbReference>
<evidence type="ECO:0000256" key="1">
    <source>
        <dbReference type="ARBA" id="ARBA00022722"/>
    </source>
</evidence>
<dbReference type="CDD" id="cd06127">
    <property type="entry name" value="DEDDh"/>
    <property type="match status" value="1"/>
</dbReference>
<evidence type="ECO:0000313" key="5">
    <source>
        <dbReference type="EMBL" id="SFU81518.1"/>
    </source>
</evidence>
<sequence>MRRWWKELLRGKPQAAPGDPDFWQAYIRAVNSQFSAANPLATAEFVVFDTETTGLDPKQDKALSIGAVKVLAGQVLVQESFECVVRQQIAHGNKSAEVHGLLRQEVEQGVSEPEALRQLLDFAGGAVLVGHHVAFDMEVVNGMIKGSGISGKLHNKTLDTAQLAKRLERRHHSPDSFSRSDYTLDSLIHKYNLSNESRHTAAGDAFITAILLLKLLAQAKKRGINMVGELVR</sequence>
<accession>A0A1I7J8M0</accession>
<keyword evidence="2" id="KW-0378">Hydrolase</keyword>
<dbReference type="GO" id="GO:0003676">
    <property type="term" value="F:nucleic acid binding"/>
    <property type="evidence" value="ECO:0007669"/>
    <property type="project" value="InterPro"/>
</dbReference>
<dbReference type="InterPro" id="IPR013520">
    <property type="entry name" value="Ribonucl_H"/>
</dbReference>
<evidence type="ECO:0000256" key="2">
    <source>
        <dbReference type="ARBA" id="ARBA00022801"/>
    </source>
</evidence>
<feature type="domain" description="Exonuclease" evidence="4">
    <location>
        <begin position="44"/>
        <end position="221"/>
    </location>
</feature>
<dbReference type="OrthoDB" id="9803913at2"/>
<name>A0A1I7J8M0_9BACT</name>